<dbReference type="GO" id="GO:0005886">
    <property type="term" value="C:plasma membrane"/>
    <property type="evidence" value="ECO:0007669"/>
    <property type="project" value="UniProtKB-SubCell"/>
</dbReference>
<dbReference type="InterPro" id="IPR000223">
    <property type="entry name" value="Pept_S26A_signal_pept_1"/>
</dbReference>
<feature type="domain" description="Peptidase S26" evidence="4">
    <location>
        <begin position="106"/>
        <end position="141"/>
    </location>
</feature>
<evidence type="ECO:0000259" key="4">
    <source>
        <dbReference type="Pfam" id="PF10502"/>
    </source>
</evidence>
<dbReference type="GO" id="GO:0004252">
    <property type="term" value="F:serine-type endopeptidase activity"/>
    <property type="evidence" value="ECO:0007669"/>
    <property type="project" value="InterPro"/>
</dbReference>
<feature type="domain" description="Peptidase S26" evidence="4">
    <location>
        <begin position="25"/>
        <end position="95"/>
    </location>
</feature>
<dbReference type="PANTHER" id="PTHR43390:SF1">
    <property type="entry name" value="CHLOROPLAST PROCESSING PEPTIDASE"/>
    <property type="match status" value="1"/>
</dbReference>
<evidence type="ECO:0000256" key="2">
    <source>
        <dbReference type="ARBA" id="ARBA00009370"/>
    </source>
</evidence>
<dbReference type="InterPro" id="IPR036286">
    <property type="entry name" value="LexA/Signal_pep-like_sf"/>
</dbReference>
<evidence type="ECO:0000313" key="6">
    <source>
        <dbReference type="Proteomes" id="UP000295151"/>
    </source>
</evidence>
<organism evidence="5 6">
    <name type="scientific">Kribbella voronezhensis</name>
    <dbReference type="NCBI Taxonomy" id="2512212"/>
    <lineage>
        <taxon>Bacteria</taxon>
        <taxon>Bacillati</taxon>
        <taxon>Actinomycetota</taxon>
        <taxon>Actinomycetes</taxon>
        <taxon>Propionibacteriales</taxon>
        <taxon>Kribbellaceae</taxon>
        <taxon>Kribbella</taxon>
    </lineage>
</organism>
<evidence type="ECO:0000256" key="3">
    <source>
        <dbReference type="PIRSR" id="PIRSR600223-1"/>
    </source>
</evidence>
<dbReference type="AlphaFoldDB" id="A0A4R7SXH5"/>
<dbReference type="RefSeq" id="WP_202867024.1">
    <property type="nucleotide sequence ID" value="NZ_SOCE01000002.1"/>
</dbReference>
<dbReference type="InterPro" id="IPR019533">
    <property type="entry name" value="Peptidase_S26"/>
</dbReference>
<dbReference type="PANTHER" id="PTHR43390">
    <property type="entry name" value="SIGNAL PEPTIDASE I"/>
    <property type="match status" value="1"/>
</dbReference>
<dbReference type="GO" id="GO:0006465">
    <property type="term" value="P:signal peptide processing"/>
    <property type="evidence" value="ECO:0007669"/>
    <property type="project" value="InterPro"/>
</dbReference>
<dbReference type="EMBL" id="SOCE01000002">
    <property type="protein sequence ID" value="TDU83984.1"/>
    <property type="molecule type" value="Genomic_DNA"/>
</dbReference>
<gene>
    <name evidence="5" type="ORF">EV138_6449</name>
</gene>
<comment type="subcellular location">
    <subcellularLocation>
        <location evidence="1">Cell membrane</location>
        <topology evidence="1">Single-pass type II membrane protein</topology>
    </subcellularLocation>
</comment>
<reference evidence="5 6" key="1">
    <citation type="submission" date="2019-03" db="EMBL/GenBank/DDBJ databases">
        <title>Genomic Encyclopedia of Type Strains, Phase III (KMG-III): the genomes of soil and plant-associated and newly described type strains.</title>
        <authorList>
            <person name="Whitman W."/>
        </authorList>
    </citation>
    <scope>NUCLEOTIDE SEQUENCE [LARGE SCALE GENOMIC DNA]</scope>
    <source>
        <strain evidence="5 6">VKM Ac-2575</strain>
    </source>
</reference>
<feature type="active site" evidence="3">
    <location>
        <position position="85"/>
    </location>
</feature>
<evidence type="ECO:0000256" key="1">
    <source>
        <dbReference type="ARBA" id="ARBA00004401"/>
    </source>
</evidence>
<dbReference type="PRINTS" id="PR00727">
    <property type="entry name" value="LEADERPTASE"/>
</dbReference>
<protein>
    <submittedName>
        <fullName evidence="5">Signal peptidase I</fullName>
    </submittedName>
</protein>
<name>A0A4R7SXH5_9ACTN</name>
<dbReference type="Gene3D" id="2.10.109.10">
    <property type="entry name" value="Umud Fragment, subunit A"/>
    <property type="match status" value="1"/>
</dbReference>
<dbReference type="CDD" id="cd06462">
    <property type="entry name" value="Peptidase_S24_S26"/>
    <property type="match status" value="1"/>
</dbReference>
<feature type="active site" evidence="3">
    <location>
        <position position="35"/>
    </location>
</feature>
<dbReference type="Proteomes" id="UP000295151">
    <property type="component" value="Unassembled WGS sequence"/>
</dbReference>
<comment type="similarity">
    <text evidence="2">Belongs to the peptidase S26 family.</text>
</comment>
<accession>A0A4R7SXH5</accession>
<dbReference type="Pfam" id="PF10502">
    <property type="entry name" value="Peptidase_S26"/>
    <property type="match status" value="2"/>
</dbReference>
<evidence type="ECO:0000313" key="5">
    <source>
        <dbReference type="EMBL" id="TDU83984.1"/>
    </source>
</evidence>
<keyword evidence="6" id="KW-1185">Reference proteome</keyword>
<dbReference type="SUPFAM" id="SSF51306">
    <property type="entry name" value="LexA/Signal peptidase"/>
    <property type="match status" value="1"/>
</dbReference>
<sequence length="147" mass="15469">MIRPLLAAAVGSASIAAILWWMRGRYVVVTVDGTSMKPSYRPGDRLLVRRTSADGLRRGDVVVVSASPATSPPFGAVGDHRWVVKRIAGLPGQLVPPEVARTVPHAIVPAGQLILLGDNAANSVDSRTAGSYAGERVLGVVLRQVGR</sequence>
<comment type="caution">
    <text evidence="5">The sequence shown here is derived from an EMBL/GenBank/DDBJ whole genome shotgun (WGS) entry which is preliminary data.</text>
</comment>
<proteinExistence type="inferred from homology"/>